<evidence type="ECO:0000313" key="1">
    <source>
        <dbReference type="EMBL" id="RMC14322.1"/>
    </source>
</evidence>
<dbReference type="AlphaFoldDB" id="A0A3M0KM54"/>
<organism evidence="1 2">
    <name type="scientific">Hirundo rustica rustica</name>
    <dbReference type="NCBI Taxonomy" id="333673"/>
    <lineage>
        <taxon>Eukaryota</taxon>
        <taxon>Metazoa</taxon>
        <taxon>Chordata</taxon>
        <taxon>Craniata</taxon>
        <taxon>Vertebrata</taxon>
        <taxon>Euteleostomi</taxon>
        <taxon>Archelosauria</taxon>
        <taxon>Archosauria</taxon>
        <taxon>Dinosauria</taxon>
        <taxon>Saurischia</taxon>
        <taxon>Theropoda</taxon>
        <taxon>Coelurosauria</taxon>
        <taxon>Aves</taxon>
        <taxon>Neognathae</taxon>
        <taxon>Neoaves</taxon>
        <taxon>Telluraves</taxon>
        <taxon>Australaves</taxon>
        <taxon>Passeriformes</taxon>
        <taxon>Sylvioidea</taxon>
        <taxon>Hirundinidae</taxon>
        <taxon>Hirundo</taxon>
    </lineage>
</organism>
<protein>
    <recommendedName>
        <fullName evidence="3">Reverse transcriptase domain-containing protein</fullName>
    </recommendedName>
</protein>
<name>A0A3M0KM54_HIRRU</name>
<evidence type="ECO:0000313" key="2">
    <source>
        <dbReference type="Proteomes" id="UP000269221"/>
    </source>
</evidence>
<comment type="caution">
    <text evidence="1">The sequence shown here is derived from an EMBL/GenBank/DDBJ whole genome shotgun (WGS) entry which is preliminary data.</text>
</comment>
<dbReference type="OrthoDB" id="416454at2759"/>
<accession>A0A3M0KM54</accession>
<dbReference type="EMBL" id="QRBI01000105">
    <property type="protein sequence ID" value="RMC14322.1"/>
    <property type="molecule type" value="Genomic_DNA"/>
</dbReference>
<keyword evidence="2" id="KW-1185">Reference proteome</keyword>
<dbReference type="GO" id="GO:0061343">
    <property type="term" value="P:cell adhesion involved in heart morphogenesis"/>
    <property type="evidence" value="ECO:0007669"/>
    <property type="project" value="TreeGrafter"/>
</dbReference>
<gene>
    <name evidence="1" type="ORF">DUI87_09416</name>
</gene>
<sequence length="218" mass="25221">MTENVQLAADPEVVWDPAGSLQTYGPDGIHPKIFKNLADVITKDPLIFEQSWESREVPAGWKPKNIILVFKKGKKEDAGNYRPVSLCSVPDYFGLQNLTEAGIESHDYKGYIFGASEYKKDKKLLEIVQRRATNMVKGLEERLYEVWLRSLDLLSLEKRTLMNDFTVVCNFLVRGIRAVLFLMVPLLVIQITDEDLEPNWFEYRFIYELSTNTWPLQK</sequence>
<reference evidence="1 2" key="1">
    <citation type="submission" date="2018-07" db="EMBL/GenBank/DDBJ databases">
        <title>A high quality draft genome assembly of the barn swallow (H. rustica rustica).</title>
        <authorList>
            <person name="Formenti G."/>
            <person name="Chiara M."/>
            <person name="Poveda L."/>
            <person name="Francoijs K.-J."/>
            <person name="Bonisoli-Alquati A."/>
            <person name="Canova L."/>
            <person name="Gianfranceschi L."/>
            <person name="Horner D.S."/>
            <person name="Saino N."/>
        </authorList>
    </citation>
    <scope>NUCLEOTIDE SEQUENCE [LARGE SCALE GENOMIC DNA]</scope>
    <source>
        <strain evidence="1">Chelidonia</strain>
        <tissue evidence="1">Blood</tissue>
    </source>
</reference>
<proteinExistence type="predicted"/>
<dbReference type="STRING" id="333673.A0A3M0KM54"/>
<dbReference type="PANTHER" id="PTHR33395">
    <property type="entry name" value="TRANSCRIPTASE, PUTATIVE-RELATED-RELATED"/>
    <property type="match status" value="1"/>
</dbReference>
<evidence type="ECO:0008006" key="3">
    <source>
        <dbReference type="Google" id="ProtNLM"/>
    </source>
</evidence>
<dbReference type="GO" id="GO:0007508">
    <property type="term" value="P:larval heart development"/>
    <property type="evidence" value="ECO:0007669"/>
    <property type="project" value="TreeGrafter"/>
</dbReference>
<dbReference type="GO" id="GO:0031012">
    <property type="term" value="C:extracellular matrix"/>
    <property type="evidence" value="ECO:0007669"/>
    <property type="project" value="TreeGrafter"/>
</dbReference>
<dbReference type="Proteomes" id="UP000269221">
    <property type="component" value="Unassembled WGS sequence"/>
</dbReference>
<dbReference type="PANTHER" id="PTHR33395:SF22">
    <property type="entry name" value="REVERSE TRANSCRIPTASE DOMAIN-CONTAINING PROTEIN"/>
    <property type="match status" value="1"/>
</dbReference>